<dbReference type="GO" id="GO:0016787">
    <property type="term" value="F:hydrolase activity"/>
    <property type="evidence" value="ECO:0007669"/>
    <property type="project" value="UniProtKB-KW"/>
</dbReference>
<keyword evidence="4" id="KW-0067">ATP-binding</keyword>
<protein>
    <recommendedName>
        <fullName evidence="5">DNA2/NAM7 helicase-like C-terminal domain-containing protein</fullName>
    </recommendedName>
</protein>
<dbReference type="Proteomes" id="UP000469292">
    <property type="component" value="Unassembled WGS sequence"/>
</dbReference>
<gene>
    <name evidence="6" type="ORF">F6S87_01145</name>
</gene>
<dbReference type="PANTHER" id="PTHR43788:SF8">
    <property type="entry name" value="DNA-BINDING PROTEIN SMUBP-2"/>
    <property type="match status" value="1"/>
</dbReference>
<feature type="domain" description="DNA2/NAM7 helicase-like C-terminal" evidence="5">
    <location>
        <begin position="739"/>
        <end position="926"/>
    </location>
</feature>
<keyword evidence="7" id="KW-1185">Reference proteome</keyword>
<name>A0A6I5NFW9_9BIFI</name>
<evidence type="ECO:0000256" key="2">
    <source>
        <dbReference type="ARBA" id="ARBA00022801"/>
    </source>
</evidence>
<keyword evidence="1" id="KW-0547">Nucleotide-binding</keyword>
<sequence>MGWSVDSRTIFRYCSDSIDNDLLVSQTFRENDSFITVPKNAVWGGAIDPAQARRLFTRNDSAEGIDVVLAWIVLTYPDDRLDPEALMLVPARLNRRGQLSIDTRSDGPWIPRKYLADLHGRQVTRPYCVGTFSSFRQHRHPYRPNRNRTKDEQWRDYLNSANRLYGNVANDYANVPANGMSATQPVRFKNTWEPCFIARNPVIKSYGQMKNIYDECEHVGNLPLLKTMVEDNRRIMSQVPAEDFNQQPFDHAIVDRMRACRGCAASRYAPSLSQRVAIHHYTELRTGDVLAVSGPPGTGKTASIQNMIAHEIVTAALGGADHAPVIVGTSTNNQAVTNLIDAFATIAKDNTGLLDHRWIPQATANGMGEGVLSGIGVYLPANGKWSQSVSKELPCERRQGEGLYLQYSNKNYVDSALPLFLEKAEQLLTLSGQVFLFPEDKDEGARQLRLQLTDLLRRLDSQRMALIDAVERESTPFPSSFIGRCIRWWRQRKASCETVIRNIRELGILDAEQLDVLEHWEDSKSKDGWQHEDSPLPIGERMRRLDEALDTTVRFCEFWLAVHIFEARWFEDCKADAILGTVDHDKNLPTVNDRYWGQLANLTPVMVMTTAKLADNFTASSETSGGRRQNVHPDFQRIDMLVVDEAGQVDTTKALGAFALAKKAVVAGDVKQLDPVWSCEPDLDNEYSSSSGVDETLWQHMEDIGLTASRPSSILRLAGSRTRWKTMTDVKNSEGDTAPGLFLAEHYRCMPEIIEYCNELSYDSNLVSCRKTDKEQDSNGVPVAKPLSYVLVPGSRSERVGTSRKNKAEAEAIVDWINAHGEDILRRYESDDVKALADCLAIVTPFEAQERMLLDTVRQRCFLRRGQLGNLRIGTAHKMQGAECPIVLYSSVYGQESDQAWFVEQHPNLMNVAVSRAKDAFVMFCAPRRLQDTRRVMSMFFRHAKEQTNVDERECVKEISIDGPLVVSRNGAQRTVFGIPVLSWKESLESGGCSLSARLKELARDSDFPPFLDAEAANKILEDNGYIRKAYRDGVKHWLCTPLGYRNGILQTIYDGNKLRCAYLEEAKAMLGPVLARGKRLSSFRVSPVDDAVGMPPTRPGSETDSQFFL</sequence>
<evidence type="ECO:0000313" key="7">
    <source>
        <dbReference type="Proteomes" id="UP000469292"/>
    </source>
</evidence>
<dbReference type="PANTHER" id="PTHR43788">
    <property type="entry name" value="DNA2/NAM7 HELICASE FAMILY MEMBER"/>
    <property type="match status" value="1"/>
</dbReference>
<keyword evidence="2" id="KW-0378">Hydrolase</keyword>
<dbReference type="SUPFAM" id="SSF52540">
    <property type="entry name" value="P-loop containing nucleoside triphosphate hydrolases"/>
    <property type="match status" value="1"/>
</dbReference>
<dbReference type="InterPro" id="IPR050534">
    <property type="entry name" value="Coronavir_polyprotein_1ab"/>
</dbReference>
<dbReference type="CDD" id="cd18808">
    <property type="entry name" value="SF1_C_Upf1"/>
    <property type="match status" value="1"/>
</dbReference>
<dbReference type="InterPro" id="IPR027417">
    <property type="entry name" value="P-loop_NTPase"/>
</dbReference>
<dbReference type="Gene3D" id="3.40.50.300">
    <property type="entry name" value="P-loop containing nucleotide triphosphate hydrolases"/>
    <property type="match status" value="3"/>
</dbReference>
<evidence type="ECO:0000259" key="5">
    <source>
        <dbReference type="Pfam" id="PF13087"/>
    </source>
</evidence>
<dbReference type="InterPro" id="IPR047187">
    <property type="entry name" value="SF1_C_Upf1"/>
</dbReference>
<comment type="caution">
    <text evidence="6">The sequence shown here is derived from an EMBL/GenBank/DDBJ whole genome shotgun (WGS) entry which is preliminary data.</text>
</comment>
<evidence type="ECO:0000313" key="6">
    <source>
        <dbReference type="EMBL" id="NEG69253.1"/>
    </source>
</evidence>
<evidence type="ECO:0000256" key="4">
    <source>
        <dbReference type="ARBA" id="ARBA00022840"/>
    </source>
</evidence>
<dbReference type="AlphaFoldDB" id="A0A6I5NFW9"/>
<dbReference type="RefSeq" id="WP_163226845.1">
    <property type="nucleotide sequence ID" value="NZ_VYSG01000001.1"/>
</dbReference>
<reference evidence="6 7" key="1">
    <citation type="submission" date="2019-09" db="EMBL/GenBank/DDBJ databases">
        <title>Phylogenetic characterization of a novel taxon of the genus Bifidobacterium: Bifidobacterium choloepi sp. nov.</title>
        <authorList>
            <person name="Modesto M."/>
            <person name="Satti M."/>
        </authorList>
    </citation>
    <scope>NUCLEOTIDE SEQUENCE [LARGE SCALE GENOMIC DNA]</scope>
    <source>
        <strain evidence="6 7">BRDM6</strain>
    </source>
</reference>
<accession>A0A6I5NFW9</accession>
<dbReference type="Pfam" id="PF13087">
    <property type="entry name" value="AAA_12"/>
    <property type="match status" value="1"/>
</dbReference>
<dbReference type="InterPro" id="IPR041679">
    <property type="entry name" value="DNA2/NAM7-like_C"/>
</dbReference>
<dbReference type="GO" id="GO:0043139">
    <property type="term" value="F:5'-3' DNA helicase activity"/>
    <property type="evidence" value="ECO:0007669"/>
    <property type="project" value="TreeGrafter"/>
</dbReference>
<evidence type="ECO:0000256" key="1">
    <source>
        <dbReference type="ARBA" id="ARBA00022741"/>
    </source>
</evidence>
<dbReference type="GO" id="GO:0005524">
    <property type="term" value="F:ATP binding"/>
    <property type="evidence" value="ECO:0007669"/>
    <property type="project" value="UniProtKB-KW"/>
</dbReference>
<keyword evidence="3" id="KW-0347">Helicase</keyword>
<dbReference type="EMBL" id="VYSG01000001">
    <property type="protein sequence ID" value="NEG69253.1"/>
    <property type="molecule type" value="Genomic_DNA"/>
</dbReference>
<evidence type="ECO:0000256" key="3">
    <source>
        <dbReference type="ARBA" id="ARBA00022806"/>
    </source>
</evidence>
<organism evidence="6 7">
    <name type="scientific">Bifidobacterium choloepi</name>
    <dbReference type="NCBI Taxonomy" id="2614131"/>
    <lineage>
        <taxon>Bacteria</taxon>
        <taxon>Bacillati</taxon>
        <taxon>Actinomycetota</taxon>
        <taxon>Actinomycetes</taxon>
        <taxon>Bifidobacteriales</taxon>
        <taxon>Bifidobacteriaceae</taxon>
        <taxon>Bifidobacterium</taxon>
    </lineage>
</organism>
<proteinExistence type="predicted"/>